<proteinExistence type="predicted"/>
<comment type="caution">
    <text evidence="1">The sequence shown here is derived from an EMBL/GenBank/DDBJ whole genome shotgun (WGS) entry which is preliminary data.</text>
</comment>
<evidence type="ECO:0000313" key="2">
    <source>
        <dbReference type="Proteomes" id="UP001308005"/>
    </source>
</evidence>
<dbReference type="EMBL" id="JAYMYJ010000090">
    <property type="protein sequence ID" value="MEB4591182.1"/>
    <property type="molecule type" value="Genomic_DNA"/>
</dbReference>
<dbReference type="SUPFAM" id="SSF53448">
    <property type="entry name" value="Nucleotide-diphospho-sugar transferases"/>
    <property type="match status" value="1"/>
</dbReference>
<dbReference type="Proteomes" id="UP001308005">
    <property type="component" value="Unassembled WGS sequence"/>
</dbReference>
<gene>
    <name evidence="1" type="ORF">VSS37_09350</name>
</gene>
<accession>A0ABU6CXA5</accession>
<keyword evidence="2" id="KW-1185">Reference proteome</keyword>
<reference evidence="1 2" key="2">
    <citation type="submission" date="2024-01" db="EMBL/GenBank/DDBJ databases">
        <authorList>
            <person name="Xie X."/>
        </authorList>
    </citation>
    <scope>NUCLEOTIDE SEQUENCE [LARGE SCALE GENOMIC DNA]</scope>
    <source>
        <strain evidence="1">SCUT-1</strain>
    </source>
</reference>
<dbReference type="Gene3D" id="3.90.550.10">
    <property type="entry name" value="Spore Coat Polysaccharide Biosynthesis Protein SpsA, Chain A"/>
    <property type="match status" value="1"/>
</dbReference>
<sequence length="286" mass="33438">MKVSACTFIRNGQLLGYPFVESIRSVLPIVDEFVIAVGQGDDDTLAILQDLKEPKLRLIETVWNDHMRVKGYVYGQQKMIAQFACTGEWIFYLEGDEVVHEKDLPLIQASMQLHLDDPAVEALVFDYLHFYGNANTYLWSPGWYRRAPRIIKASVRSYAPDGLFWLVLDSNKRGRYPQAAHTGATLYHYGWVRSEAQMNLKASRVEKYWNKQNAAIDYREMDGRILREFSGTHPAVVQDWLPKEPGLFQVNPDYQPSRKQRRHWRMLQLERWFGLDLGKKHYKLVR</sequence>
<organism evidence="1 2">
    <name type="scientific">Candidatus Thiothrix phosphatis</name>
    <dbReference type="NCBI Taxonomy" id="3112415"/>
    <lineage>
        <taxon>Bacteria</taxon>
        <taxon>Pseudomonadati</taxon>
        <taxon>Pseudomonadota</taxon>
        <taxon>Gammaproteobacteria</taxon>
        <taxon>Thiotrichales</taxon>
        <taxon>Thiotrichaceae</taxon>
        <taxon>Thiothrix</taxon>
    </lineage>
</organism>
<dbReference type="RefSeq" id="WP_324694598.1">
    <property type="nucleotide sequence ID" value="NZ_JAYMYJ010000090.1"/>
</dbReference>
<name>A0ABU6CXA5_9GAMM</name>
<evidence type="ECO:0000313" key="1">
    <source>
        <dbReference type="EMBL" id="MEB4591182.1"/>
    </source>
</evidence>
<protein>
    <submittedName>
        <fullName evidence="1">Glycosyltransferase</fullName>
    </submittedName>
</protein>
<dbReference type="InterPro" id="IPR029044">
    <property type="entry name" value="Nucleotide-diphossugar_trans"/>
</dbReference>
<reference evidence="2" key="1">
    <citation type="submission" date="2023-07" db="EMBL/GenBank/DDBJ databases">
        <title>The carbon used by Thiothrix.</title>
        <authorList>
            <person name="Chen L."/>
        </authorList>
    </citation>
    <scope>NUCLEOTIDE SEQUENCE [LARGE SCALE GENOMIC DNA]</scope>
</reference>